<evidence type="ECO:0000256" key="1">
    <source>
        <dbReference type="SAM" id="Phobius"/>
    </source>
</evidence>
<dbReference type="Proteomes" id="UP000231879">
    <property type="component" value="Unassembled WGS sequence"/>
</dbReference>
<evidence type="ECO:0000313" key="3">
    <source>
        <dbReference type="Proteomes" id="UP000231879"/>
    </source>
</evidence>
<comment type="caution">
    <text evidence="2">The sequence shown here is derived from an EMBL/GenBank/DDBJ whole genome shotgun (WGS) entry which is preliminary data.</text>
</comment>
<dbReference type="EMBL" id="NPDS01000008">
    <property type="protein sequence ID" value="PJZ56120.1"/>
    <property type="molecule type" value="Genomic_DNA"/>
</dbReference>
<proteinExistence type="predicted"/>
<keyword evidence="1" id="KW-0472">Membrane</keyword>
<feature type="transmembrane region" description="Helical" evidence="1">
    <location>
        <begin position="65"/>
        <end position="87"/>
    </location>
</feature>
<keyword evidence="1" id="KW-0812">Transmembrane</keyword>
<organism evidence="2 3">
    <name type="scientific">Leptospira barantonii</name>
    <dbReference type="NCBI Taxonomy" id="2023184"/>
    <lineage>
        <taxon>Bacteria</taxon>
        <taxon>Pseudomonadati</taxon>
        <taxon>Spirochaetota</taxon>
        <taxon>Spirochaetia</taxon>
        <taxon>Leptospirales</taxon>
        <taxon>Leptospiraceae</taxon>
        <taxon>Leptospira</taxon>
    </lineage>
</organism>
<name>A0ABX4NH31_9LEPT</name>
<reference evidence="2 3" key="1">
    <citation type="submission" date="2017-07" db="EMBL/GenBank/DDBJ databases">
        <title>Leptospira spp. isolated from tropical soils.</title>
        <authorList>
            <person name="Thibeaux R."/>
            <person name="Iraola G."/>
            <person name="Ferres I."/>
            <person name="Bierque E."/>
            <person name="Girault D."/>
            <person name="Soupe-Gilbert M.-E."/>
            <person name="Picardeau M."/>
            <person name="Goarant C."/>
        </authorList>
    </citation>
    <scope>NUCLEOTIDE SEQUENCE [LARGE SCALE GENOMIC DNA]</scope>
    <source>
        <strain evidence="2 3">FH4-C-A1</strain>
    </source>
</reference>
<accession>A0ABX4NH31</accession>
<protein>
    <submittedName>
        <fullName evidence="2">Uncharacterized protein</fullName>
    </submittedName>
</protein>
<keyword evidence="1" id="KW-1133">Transmembrane helix</keyword>
<feature type="transmembrane region" description="Helical" evidence="1">
    <location>
        <begin position="24"/>
        <end position="45"/>
    </location>
</feature>
<evidence type="ECO:0000313" key="2">
    <source>
        <dbReference type="EMBL" id="PJZ56120.1"/>
    </source>
</evidence>
<keyword evidence="3" id="KW-1185">Reference proteome</keyword>
<sequence length="96" mass="10800">MNLKLSLSPRFSDWIRLHSSNGKILLFVFGIYGEAGRNLYFLHVWPNVPEGWAAFNGTVTFPKLSFVILGYGLLFGSSFASLIVFGIRKLRNSNES</sequence>
<gene>
    <name evidence="2" type="ORF">CH367_17655</name>
</gene>